<dbReference type="EMBL" id="LAZR01019290">
    <property type="protein sequence ID" value="KKL93081.1"/>
    <property type="molecule type" value="Genomic_DNA"/>
</dbReference>
<reference evidence="1" key="1">
    <citation type="journal article" date="2015" name="Nature">
        <title>Complex archaea that bridge the gap between prokaryotes and eukaryotes.</title>
        <authorList>
            <person name="Spang A."/>
            <person name="Saw J.H."/>
            <person name="Jorgensen S.L."/>
            <person name="Zaremba-Niedzwiedzka K."/>
            <person name="Martijn J."/>
            <person name="Lind A.E."/>
            <person name="van Eijk R."/>
            <person name="Schleper C."/>
            <person name="Guy L."/>
            <person name="Ettema T.J."/>
        </authorList>
    </citation>
    <scope>NUCLEOTIDE SEQUENCE</scope>
</reference>
<comment type="caution">
    <text evidence="1">The sequence shown here is derived from an EMBL/GenBank/DDBJ whole genome shotgun (WGS) entry which is preliminary data.</text>
</comment>
<organism evidence="1">
    <name type="scientific">marine sediment metagenome</name>
    <dbReference type="NCBI Taxonomy" id="412755"/>
    <lineage>
        <taxon>unclassified sequences</taxon>
        <taxon>metagenomes</taxon>
        <taxon>ecological metagenomes</taxon>
    </lineage>
</organism>
<proteinExistence type="predicted"/>
<name>A0A0F9GR36_9ZZZZ</name>
<evidence type="ECO:0000313" key="1">
    <source>
        <dbReference type="EMBL" id="KKL93081.1"/>
    </source>
</evidence>
<dbReference type="AlphaFoldDB" id="A0A0F9GR36"/>
<accession>A0A0F9GR36</accession>
<gene>
    <name evidence="1" type="ORF">LCGC14_1878270</name>
</gene>
<protein>
    <submittedName>
        <fullName evidence="1">Uncharacterized protein</fullName>
    </submittedName>
</protein>
<sequence>MVKHIEIKYPDRHCSDSPTHAHHYLVVMGSIWRCKYCWRCVSQPMSFVDTIQLSNQIKRHGIDAAYEMFISKKHKVKLFLSKMEEIRVLSHIMPPRELSLMIASIINDKQFRRLEPPEPGPHGTEWLIGMKPGRVHRLDNDNYPSV</sequence>